<evidence type="ECO:0000313" key="3">
    <source>
        <dbReference type="EMBL" id="KAK2590889.1"/>
    </source>
</evidence>
<dbReference type="Proteomes" id="UP001251528">
    <property type="component" value="Unassembled WGS sequence"/>
</dbReference>
<feature type="compositionally biased region" description="Low complexity" evidence="1">
    <location>
        <begin position="113"/>
        <end position="134"/>
    </location>
</feature>
<gene>
    <name evidence="3" type="ORF">QQS21_011426</name>
</gene>
<feature type="domain" description="DUF7924" evidence="2">
    <location>
        <begin position="252"/>
        <end position="395"/>
    </location>
</feature>
<reference evidence="3" key="1">
    <citation type="submission" date="2023-06" db="EMBL/GenBank/DDBJ databases">
        <title>Conoideocrella luteorostrata (Hypocreales: Clavicipitaceae), a potential biocontrol fungus for elongate hemlock scale in United States Christmas tree production areas.</title>
        <authorList>
            <person name="Barrett H."/>
            <person name="Lovett B."/>
            <person name="Macias A.M."/>
            <person name="Stajich J.E."/>
            <person name="Kasson M.T."/>
        </authorList>
    </citation>
    <scope>NUCLEOTIDE SEQUENCE</scope>
    <source>
        <strain evidence="3">ARSEF 14590</strain>
    </source>
</reference>
<dbReference type="AlphaFoldDB" id="A0AAJ0CD98"/>
<feature type="compositionally biased region" description="Basic residues" evidence="1">
    <location>
        <begin position="1"/>
        <end position="10"/>
    </location>
</feature>
<proteinExistence type="predicted"/>
<evidence type="ECO:0000259" key="2">
    <source>
        <dbReference type="Pfam" id="PF25545"/>
    </source>
</evidence>
<keyword evidence="4" id="KW-1185">Reference proteome</keyword>
<comment type="caution">
    <text evidence="3">The sequence shown here is derived from an EMBL/GenBank/DDBJ whole genome shotgun (WGS) entry which is preliminary data.</text>
</comment>
<protein>
    <recommendedName>
        <fullName evidence="2">DUF7924 domain-containing protein</fullName>
    </recommendedName>
</protein>
<evidence type="ECO:0000313" key="4">
    <source>
        <dbReference type="Proteomes" id="UP001251528"/>
    </source>
</evidence>
<dbReference type="Pfam" id="PF25545">
    <property type="entry name" value="DUF7924"/>
    <property type="match status" value="1"/>
</dbReference>
<name>A0AAJ0CD98_9HYPO</name>
<organism evidence="3 4">
    <name type="scientific">Conoideocrella luteorostrata</name>
    <dbReference type="NCBI Taxonomy" id="1105319"/>
    <lineage>
        <taxon>Eukaryota</taxon>
        <taxon>Fungi</taxon>
        <taxon>Dikarya</taxon>
        <taxon>Ascomycota</taxon>
        <taxon>Pezizomycotina</taxon>
        <taxon>Sordariomycetes</taxon>
        <taxon>Hypocreomycetidae</taxon>
        <taxon>Hypocreales</taxon>
        <taxon>Clavicipitaceae</taxon>
        <taxon>Conoideocrella</taxon>
    </lineage>
</organism>
<feature type="region of interest" description="Disordered" evidence="1">
    <location>
        <begin position="111"/>
        <end position="134"/>
    </location>
</feature>
<sequence>MAKLRERKRKRSDEPPQGRQTLKRVKPARRRQDNFSPAFWDSLSKIPLTRRALRELDRRNDDNNNNTRLTQRRKDLGEFPTDVYRFARRGGPDLGHLCGCPEPFTVLIKMSSRRSSTSRSRQTQSTKATTVVTNKTKKSSAYGKDFEQLLTDHNIYLPDHDHGDNVSTPEPRDMHETQQLLMVERASLSPSQFPQSAFRDFKTKNSRSAFEQDVMSTVVPVICGTSSNIPNSQNVLFTELAPIVDEDTVKPKPDFFDGARLHELDKALRDDKHMRTTVIPTKHMRVPVAPNFYLEVKGPEGNLAVAQRQACYDGANGARAMHALQNYGADEAVYDGNAHTFSTTYHAGTLEMYAHHMTAPTVQGERPQYHMTQIDGWHMTGNIDTFRRGATAFRNARDLAQRQRETFIRAANTTASQAGLAAATTATTENAGETYQDDELTTENAGETYQDNELTTENAGETCPDNELRGREVYSETPAWQDSHDDLQNHIAETCVEECQGDYEAPVAIAEPPPPAAAASESNVSYWVETYERRGKIYFRNPEGQEVKTKLNDWGEEMMDGIRRFYWQSPKSGRVFWTKERPRLASRRGRRR</sequence>
<dbReference type="InterPro" id="IPR057684">
    <property type="entry name" value="DUF7924"/>
</dbReference>
<dbReference type="EMBL" id="JASWJB010000386">
    <property type="protein sequence ID" value="KAK2590889.1"/>
    <property type="molecule type" value="Genomic_DNA"/>
</dbReference>
<feature type="region of interest" description="Disordered" evidence="1">
    <location>
        <begin position="1"/>
        <end position="33"/>
    </location>
</feature>
<accession>A0AAJ0CD98</accession>
<evidence type="ECO:0000256" key="1">
    <source>
        <dbReference type="SAM" id="MobiDB-lite"/>
    </source>
</evidence>